<dbReference type="AlphaFoldDB" id="A0A410FZH5"/>
<dbReference type="Proteomes" id="UP000285517">
    <property type="component" value="Chromosome"/>
</dbReference>
<keyword evidence="2" id="KW-1185">Reference proteome</keyword>
<dbReference type="RefSeq" id="WP_128248815.1">
    <property type="nucleotide sequence ID" value="NZ_CP034951.1"/>
</dbReference>
<name>A0A410FZH5_9FLAO</name>
<evidence type="ECO:0000313" key="1">
    <source>
        <dbReference type="EMBL" id="QAA80414.1"/>
    </source>
</evidence>
<accession>A0A410FZH5</accession>
<dbReference type="EMBL" id="CP034951">
    <property type="protein sequence ID" value="QAA80414.1"/>
    <property type="molecule type" value="Genomic_DNA"/>
</dbReference>
<dbReference type="OrthoDB" id="5500612at2"/>
<organism evidence="1 2">
    <name type="scientific">Aequorivita ciconiae</name>
    <dbReference type="NCBI Taxonomy" id="2494375"/>
    <lineage>
        <taxon>Bacteria</taxon>
        <taxon>Pseudomonadati</taxon>
        <taxon>Bacteroidota</taxon>
        <taxon>Flavobacteriia</taxon>
        <taxon>Flavobacteriales</taxon>
        <taxon>Flavobacteriaceae</taxon>
        <taxon>Aequorivita</taxon>
    </lineage>
</organism>
<reference evidence="1 2" key="1">
    <citation type="submission" date="2019-01" db="EMBL/GenBank/DDBJ databases">
        <title>Complete genome sequencing of Aequorivita sp. H23M31.</title>
        <authorList>
            <person name="Bae J.-W."/>
        </authorList>
    </citation>
    <scope>NUCLEOTIDE SEQUENCE [LARGE SCALE GENOMIC DNA]</scope>
    <source>
        <strain evidence="1 2">H23M31</strain>
    </source>
</reference>
<proteinExistence type="predicted"/>
<evidence type="ECO:0000313" key="2">
    <source>
        <dbReference type="Proteomes" id="UP000285517"/>
    </source>
</evidence>
<protein>
    <submittedName>
        <fullName evidence="1">Uncharacterized protein</fullName>
    </submittedName>
</protein>
<sequence length="78" mass="8170">MLATNFYCQVGIGTTDPSPAAMLEVSSTSDEGATYGGFMPPRVPDITARDLINPAAGDIGLLVFVETIGCLQMWSGTE</sequence>
<dbReference type="KEGG" id="aev:EI546_01115"/>
<gene>
    <name evidence="1" type="ORF">EI546_01115</name>
</gene>